<keyword evidence="1" id="KW-0472">Membrane</keyword>
<gene>
    <name evidence="2" type="ORF">GCM10022380_61660</name>
</gene>
<dbReference type="Proteomes" id="UP001501624">
    <property type="component" value="Unassembled WGS sequence"/>
</dbReference>
<accession>A0ABP7J512</accession>
<organism evidence="2 3">
    <name type="scientific">Amycolatopsis tucumanensis</name>
    <dbReference type="NCBI Taxonomy" id="401106"/>
    <lineage>
        <taxon>Bacteria</taxon>
        <taxon>Bacillati</taxon>
        <taxon>Actinomycetota</taxon>
        <taxon>Actinomycetes</taxon>
        <taxon>Pseudonocardiales</taxon>
        <taxon>Pseudonocardiaceae</taxon>
        <taxon>Amycolatopsis</taxon>
    </lineage>
</organism>
<name>A0ABP7J512_9PSEU</name>
<comment type="caution">
    <text evidence="2">The sequence shown here is derived from an EMBL/GenBank/DDBJ whole genome shotgun (WGS) entry which is preliminary data.</text>
</comment>
<reference evidence="3" key="1">
    <citation type="journal article" date="2019" name="Int. J. Syst. Evol. Microbiol.">
        <title>The Global Catalogue of Microorganisms (GCM) 10K type strain sequencing project: providing services to taxonomists for standard genome sequencing and annotation.</title>
        <authorList>
            <consortium name="The Broad Institute Genomics Platform"/>
            <consortium name="The Broad Institute Genome Sequencing Center for Infectious Disease"/>
            <person name="Wu L."/>
            <person name="Ma J."/>
        </authorList>
    </citation>
    <scope>NUCLEOTIDE SEQUENCE [LARGE SCALE GENOMIC DNA]</scope>
    <source>
        <strain evidence="3">JCM 17017</strain>
    </source>
</reference>
<protein>
    <submittedName>
        <fullName evidence="2">Uncharacterized protein</fullName>
    </submittedName>
</protein>
<sequence length="104" mass="11246">MRNTVVTQLTGNCLLDSSALTGWISRSVAGRTRASRTRKSAPGRRQGAVIRTRTRDIRAHAVTGAVTDRVTRAGRCEVADLLYAVLLIAVFAVLALTLRGLEKL</sequence>
<keyword evidence="1" id="KW-0812">Transmembrane</keyword>
<keyword evidence="3" id="KW-1185">Reference proteome</keyword>
<proteinExistence type="predicted"/>
<evidence type="ECO:0000256" key="1">
    <source>
        <dbReference type="SAM" id="Phobius"/>
    </source>
</evidence>
<feature type="transmembrane region" description="Helical" evidence="1">
    <location>
        <begin position="81"/>
        <end position="101"/>
    </location>
</feature>
<dbReference type="EMBL" id="BAABCM010000010">
    <property type="protein sequence ID" value="GAA3834988.1"/>
    <property type="molecule type" value="Genomic_DNA"/>
</dbReference>
<keyword evidence="1" id="KW-1133">Transmembrane helix</keyword>
<evidence type="ECO:0000313" key="2">
    <source>
        <dbReference type="EMBL" id="GAA3834988.1"/>
    </source>
</evidence>
<evidence type="ECO:0000313" key="3">
    <source>
        <dbReference type="Proteomes" id="UP001501624"/>
    </source>
</evidence>